<dbReference type="PROSITE" id="PS01152">
    <property type="entry name" value="HESB"/>
    <property type="match status" value="1"/>
</dbReference>
<accession>A0A1B1E1P8</accession>
<evidence type="ECO:0000313" key="6">
    <source>
        <dbReference type="Proteomes" id="UP000092716"/>
    </source>
</evidence>
<evidence type="ECO:0000256" key="1">
    <source>
        <dbReference type="ARBA" id="ARBA00005151"/>
    </source>
</evidence>
<dbReference type="KEGG" id="pcot:PCOAH_00029340"/>
<dbReference type="EMBL" id="CP016248">
    <property type="protein sequence ID" value="ANQ08759.1"/>
    <property type="molecule type" value="Genomic_DNA"/>
</dbReference>
<dbReference type="InterPro" id="IPR035903">
    <property type="entry name" value="HesB-like_dom_sf"/>
</dbReference>
<dbReference type="OrthoDB" id="333486at2759"/>
<dbReference type="PANTHER" id="PTHR47265:SF1">
    <property type="entry name" value="IRON-SULFUR ASSEMBLY PROTEIN ISCA, CHLOROPLASTIC"/>
    <property type="match status" value="1"/>
</dbReference>
<dbReference type="PANTHER" id="PTHR47265">
    <property type="entry name" value="IRON-SULFUR ASSEMBLY PROTEIN ISCA, CHLOROPLASTIC"/>
    <property type="match status" value="1"/>
</dbReference>
<dbReference type="AlphaFoldDB" id="A0A1B1E1P8"/>
<dbReference type="SUPFAM" id="SSF89360">
    <property type="entry name" value="HesB-like domain"/>
    <property type="match status" value="1"/>
</dbReference>
<dbReference type="GO" id="GO:0016226">
    <property type="term" value="P:iron-sulfur cluster assembly"/>
    <property type="evidence" value="ECO:0007669"/>
    <property type="project" value="InterPro"/>
</dbReference>
<protein>
    <submittedName>
        <fullName evidence="5">HesB-family member protein</fullName>
    </submittedName>
</protein>
<reference evidence="6" key="1">
    <citation type="submission" date="2016-06" db="EMBL/GenBank/DDBJ databases">
        <title>First high quality genome sequence of Plasmodium coatneyi using continuous long reads from single molecule, real-time sequencing.</title>
        <authorList>
            <person name="Chien J.-T."/>
            <person name="Pakala S.B."/>
            <person name="Geraldo J.A."/>
            <person name="Lapp S.A."/>
            <person name="Barnwell J.W."/>
            <person name="Kissinger J.C."/>
            <person name="Galinski M.R."/>
            <person name="Humphrey J.C."/>
        </authorList>
    </citation>
    <scope>NUCLEOTIDE SEQUENCE [LARGE SCALE GENOMIC DNA]</scope>
    <source>
        <strain evidence="6">Hackeri</strain>
    </source>
</reference>
<keyword evidence="3" id="KW-0732">Signal</keyword>
<dbReference type="InterPro" id="IPR016092">
    <property type="entry name" value="ATAP"/>
</dbReference>
<dbReference type="GO" id="GO:0051539">
    <property type="term" value="F:4 iron, 4 sulfur cluster binding"/>
    <property type="evidence" value="ECO:0007669"/>
    <property type="project" value="UniProtKB-KW"/>
</dbReference>
<dbReference type="InterPro" id="IPR031108">
    <property type="entry name" value="IscA_plant_cyanobact"/>
</dbReference>
<keyword evidence="2" id="KW-0004">4Fe-4S</keyword>
<evidence type="ECO:0000256" key="3">
    <source>
        <dbReference type="SAM" id="SignalP"/>
    </source>
</evidence>
<gene>
    <name evidence="5" type="ORF">PCOAH_00029340</name>
</gene>
<keyword evidence="6" id="KW-1185">Reference proteome</keyword>
<sequence length="181" mass="20598">MIARALPLLFLLAARITMATTKVLHLSRCTSYLAPPHQLANNRHTHGSRFRGRHVDRLRLLDESVKNNEHIIKLTDNAQKKIKQLVAEAETETLILKLSVKNGGCKGLKYQMNPIRKDEIEADDYVQQFEELKFILSIDATSVIYIYNNILDYSYDLMNGGFKFINPNATKKCGCGKSFNV</sequence>
<feature type="chain" id="PRO_5008521489" evidence="3">
    <location>
        <begin position="22"/>
        <end position="181"/>
    </location>
</feature>
<organism evidence="5 6">
    <name type="scientific">Plasmodium coatneyi</name>
    <dbReference type="NCBI Taxonomy" id="208452"/>
    <lineage>
        <taxon>Eukaryota</taxon>
        <taxon>Sar</taxon>
        <taxon>Alveolata</taxon>
        <taxon>Apicomplexa</taxon>
        <taxon>Aconoidasida</taxon>
        <taxon>Haemosporida</taxon>
        <taxon>Plasmodiidae</taxon>
        <taxon>Plasmodium</taxon>
    </lineage>
</organism>
<keyword evidence="2" id="KW-0408">Iron</keyword>
<keyword evidence="2" id="KW-0411">Iron-sulfur</keyword>
<dbReference type="InterPro" id="IPR017870">
    <property type="entry name" value="FeS_cluster_insertion_CS"/>
</dbReference>
<dbReference type="InterPro" id="IPR000361">
    <property type="entry name" value="ATAP_core_dom"/>
</dbReference>
<dbReference type="GeneID" id="30909665"/>
<dbReference type="Pfam" id="PF01521">
    <property type="entry name" value="Fe-S_biosyn"/>
    <property type="match status" value="1"/>
</dbReference>
<dbReference type="Gene3D" id="2.60.300.12">
    <property type="entry name" value="HesB-like domain"/>
    <property type="match status" value="1"/>
</dbReference>
<dbReference type="VEuPathDB" id="PlasmoDB:PCOAH_00029340"/>
<dbReference type="Proteomes" id="UP000092716">
    <property type="component" value="Chromosome 10"/>
</dbReference>
<proteinExistence type="predicted"/>
<dbReference type="RefSeq" id="XP_019915454.1">
    <property type="nucleotide sequence ID" value="XM_020059736.1"/>
</dbReference>
<dbReference type="NCBIfam" id="TIGR00049">
    <property type="entry name" value="iron-sulfur cluster assembly accessory protein"/>
    <property type="match status" value="1"/>
</dbReference>
<evidence type="ECO:0000259" key="4">
    <source>
        <dbReference type="Pfam" id="PF01521"/>
    </source>
</evidence>
<keyword evidence="2" id="KW-0479">Metal-binding</keyword>
<name>A0A1B1E1P8_9APIC</name>
<feature type="domain" description="Core" evidence="4">
    <location>
        <begin position="72"/>
        <end position="177"/>
    </location>
</feature>
<evidence type="ECO:0000256" key="2">
    <source>
        <dbReference type="ARBA" id="ARBA00022485"/>
    </source>
</evidence>
<dbReference type="GO" id="GO:0009570">
    <property type="term" value="C:chloroplast stroma"/>
    <property type="evidence" value="ECO:0007669"/>
    <property type="project" value="TreeGrafter"/>
</dbReference>
<comment type="pathway">
    <text evidence="1">Cofactor biosynthesis; iron-sulfur cluster biosynthesis.</text>
</comment>
<dbReference type="GO" id="GO:0030674">
    <property type="term" value="F:protein-macromolecule adaptor activity"/>
    <property type="evidence" value="ECO:0007669"/>
    <property type="project" value="TreeGrafter"/>
</dbReference>
<evidence type="ECO:0000313" key="5">
    <source>
        <dbReference type="EMBL" id="ANQ08759.1"/>
    </source>
</evidence>
<feature type="signal peptide" evidence="3">
    <location>
        <begin position="1"/>
        <end position="21"/>
    </location>
</feature>